<evidence type="ECO:0000313" key="1">
    <source>
        <dbReference type="EMBL" id="AXQ68232.1"/>
    </source>
</evidence>
<accession>A0A385EBI8</accession>
<protein>
    <submittedName>
        <fullName evidence="1">Uncharacterized protein</fullName>
    </submittedName>
</protein>
<dbReference type="Proteomes" id="UP000258997">
    <property type="component" value="Segment"/>
</dbReference>
<name>A0A385EBI8_9CAUD</name>
<gene>
    <name evidence="1" type="ORF">CcrBL10_gp028</name>
</gene>
<dbReference type="EMBL" id="MH588544">
    <property type="protein sequence ID" value="AXQ68232.1"/>
    <property type="molecule type" value="Genomic_DNA"/>
</dbReference>
<organism evidence="1 2">
    <name type="scientific">Caulobacter phage CcrBL10</name>
    <dbReference type="NCBI Taxonomy" id="2283269"/>
    <lineage>
        <taxon>Viruses</taxon>
        <taxon>Duplodnaviria</taxon>
        <taxon>Heunggongvirae</taxon>
        <taxon>Uroviricota</taxon>
        <taxon>Caudoviricetes</taxon>
        <taxon>Jeanschmidtviridae</taxon>
        <taxon>Poindextervirus</taxon>
        <taxon>Poindextervirus BL10</taxon>
    </lineage>
</organism>
<sequence>MTHEDADMFEEFFPENRPPVKSWGFSKHPRYRARKVTQYSGGPPVHYEWRVERRLPLPWINVYWPLRLWVVDQPGARPDKRWARYNTAEGAEKFIATKPAFFPKKPIGVLNDVLYYDEKGAGVILGAAKTRKERNW</sequence>
<proteinExistence type="predicted"/>
<evidence type="ECO:0000313" key="2">
    <source>
        <dbReference type="Proteomes" id="UP000258997"/>
    </source>
</evidence>
<reference evidence="1 2" key="1">
    <citation type="submission" date="2018-07" db="EMBL/GenBank/DDBJ databases">
        <title>Giant CbK-like Caulobacter bacteriophages have genetically divergent genomes.</title>
        <authorList>
            <person name="Wilson K.M."/>
            <person name="Ely B."/>
        </authorList>
    </citation>
    <scope>NUCLEOTIDE SEQUENCE [LARGE SCALE GENOMIC DNA]</scope>
</reference>
<keyword evidence="2" id="KW-1185">Reference proteome</keyword>